<organism evidence="2 3">
    <name type="scientific">Wickerhamomyces ciferrii (strain ATCC 14091 / BCRC 22168 / CBS 111 / JCM 3599 / NBRC 0793 / NRRL Y-1031 F-60-10)</name>
    <name type="common">Yeast</name>
    <name type="synonym">Pichia ciferrii</name>
    <dbReference type="NCBI Taxonomy" id="1206466"/>
    <lineage>
        <taxon>Eukaryota</taxon>
        <taxon>Fungi</taxon>
        <taxon>Dikarya</taxon>
        <taxon>Ascomycota</taxon>
        <taxon>Saccharomycotina</taxon>
        <taxon>Saccharomycetes</taxon>
        <taxon>Phaffomycetales</taxon>
        <taxon>Wickerhamomycetaceae</taxon>
        <taxon>Wickerhamomyces</taxon>
    </lineage>
</organism>
<feature type="chain" id="PRO_5003837684" evidence="1">
    <location>
        <begin position="19"/>
        <end position="129"/>
    </location>
</feature>
<dbReference type="EMBL" id="CAIF01000070">
    <property type="protein sequence ID" value="CCH43211.1"/>
    <property type="molecule type" value="Genomic_DNA"/>
</dbReference>
<feature type="signal peptide" evidence="1">
    <location>
        <begin position="1"/>
        <end position="18"/>
    </location>
</feature>
<comment type="caution">
    <text evidence="2">The sequence shown here is derived from an EMBL/GenBank/DDBJ whole genome shotgun (WGS) entry which is preliminary data.</text>
</comment>
<dbReference type="Proteomes" id="UP000009328">
    <property type="component" value="Unassembled WGS sequence"/>
</dbReference>
<protein>
    <submittedName>
        <fullName evidence="2">Secreted protein</fullName>
    </submittedName>
</protein>
<dbReference type="InParanoid" id="K0KJT7"/>
<reference evidence="2 3" key="1">
    <citation type="journal article" date="2012" name="Eukaryot. Cell">
        <title>Draft genome sequence of Wickerhamomyces ciferrii NRRL Y-1031 F-60-10.</title>
        <authorList>
            <person name="Schneider J."/>
            <person name="Andrea H."/>
            <person name="Blom J."/>
            <person name="Jaenicke S."/>
            <person name="Ruckert C."/>
            <person name="Schorsch C."/>
            <person name="Szczepanowski R."/>
            <person name="Farwick M."/>
            <person name="Goesmann A."/>
            <person name="Puhler A."/>
            <person name="Schaffer S."/>
            <person name="Tauch A."/>
            <person name="Kohler T."/>
            <person name="Brinkrolf K."/>
        </authorList>
    </citation>
    <scope>NUCLEOTIDE SEQUENCE [LARGE SCALE GENOMIC DNA]</scope>
    <source>
        <strain evidence="3">ATCC 14091 / BCRC 22168 / CBS 111 / JCM 3599 / NBRC 0793 / NRRL Y-1031 F-60-10</strain>
    </source>
</reference>
<dbReference type="HOGENOM" id="CLU_127832_0_0_1"/>
<keyword evidence="1" id="KW-0732">Signal</keyword>
<name>K0KJT7_WICCF</name>
<evidence type="ECO:0000256" key="1">
    <source>
        <dbReference type="SAM" id="SignalP"/>
    </source>
</evidence>
<accession>K0KJT7</accession>
<gene>
    <name evidence="2" type="ORF">BN7_2758</name>
</gene>
<evidence type="ECO:0000313" key="2">
    <source>
        <dbReference type="EMBL" id="CCH43211.1"/>
    </source>
</evidence>
<sequence length="129" mass="14499">MKLSTIITQTILLTGIIASPIANPDDESSNPLLEKRAENRICTDALKHKQCHLNNYQNCVSYWTQPMSADCYVPGPPDPVCAQQRLQQVHAHCRFYCSKIKNRADCEKAVKDSGIAKNPQGYCKNIKFC</sequence>
<keyword evidence="3" id="KW-1185">Reference proteome</keyword>
<proteinExistence type="predicted"/>
<evidence type="ECO:0000313" key="3">
    <source>
        <dbReference type="Proteomes" id="UP000009328"/>
    </source>
</evidence>
<dbReference type="AlphaFoldDB" id="K0KJT7"/>